<accession>A0A931N8E8</accession>
<dbReference type="RefSeq" id="WP_196153987.1">
    <property type="nucleotide sequence ID" value="NZ_JADMLG010000028.1"/>
</dbReference>
<organism evidence="2 3">
    <name type="scientific">Nocardia bovistercoris</name>
    <dbReference type="NCBI Taxonomy" id="2785916"/>
    <lineage>
        <taxon>Bacteria</taxon>
        <taxon>Bacillati</taxon>
        <taxon>Actinomycetota</taxon>
        <taxon>Actinomycetes</taxon>
        <taxon>Mycobacteriales</taxon>
        <taxon>Nocardiaceae</taxon>
        <taxon>Nocardia</taxon>
    </lineage>
</organism>
<evidence type="ECO:0000313" key="2">
    <source>
        <dbReference type="EMBL" id="MBH0781703.1"/>
    </source>
</evidence>
<comment type="caution">
    <text evidence="2">The sequence shown here is derived from an EMBL/GenBank/DDBJ whole genome shotgun (WGS) entry which is preliminary data.</text>
</comment>
<protein>
    <submittedName>
        <fullName evidence="2">Uncharacterized protein</fullName>
    </submittedName>
</protein>
<feature type="region of interest" description="Disordered" evidence="1">
    <location>
        <begin position="1"/>
        <end position="31"/>
    </location>
</feature>
<evidence type="ECO:0000256" key="1">
    <source>
        <dbReference type="SAM" id="MobiDB-lite"/>
    </source>
</evidence>
<feature type="compositionally biased region" description="Basic and acidic residues" evidence="1">
    <location>
        <begin position="1"/>
        <end position="13"/>
    </location>
</feature>
<dbReference type="Proteomes" id="UP000655751">
    <property type="component" value="Unassembled WGS sequence"/>
</dbReference>
<gene>
    <name evidence="2" type="ORF">IT779_36060</name>
</gene>
<evidence type="ECO:0000313" key="3">
    <source>
        <dbReference type="Proteomes" id="UP000655751"/>
    </source>
</evidence>
<proteinExistence type="predicted"/>
<dbReference type="AlphaFoldDB" id="A0A931N8E8"/>
<sequence>MGYSRAKRDERGTVHRGAGHRKLSERREDRGTLRASTEEILTEFDQLLRRQQRGMTRVERWWPHEWAALEPRLVWVPNDPARAPRPLPDRRVSTKDRSRYGAPVPDRWARAIAGQVATRLAARVLDAASSASDEPGGRAAVVESVVAQWVARIAETDRGADRKVPLARLLPTGWLLRCDRAATVGDVLVDPVVVLVAASVAFDELDTTAGTDNAARILFEAAAQTLENRESA</sequence>
<name>A0A931N8E8_9NOCA</name>
<reference evidence="2" key="1">
    <citation type="submission" date="2020-11" db="EMBL/GenBank/DDBJ databases">
        <title>Nocardia NEAU-351.nov., a novel actinomycete isolated from the cow dung.</title>
        <authorList>
            <person name="Zhang X."/>
        </authorList>
    </citation>
    <scope>NUCLEOTIDE SEQUENCE</scope>
    <source>
        <strain evidence="2">NEAU-351</strain>
    </source>
</reference>
<keyword evidence="3" id="KW-1185">Reference proteome</keyword>
<dbReference type="EMBL" id="JADMLG010000028">
    <property type="protein sequence ID" value="MBH0781703.1"/>
    <property type="molecule type" value="Genomic_DNA"/>
</dbReference>